<dbReference type="GO" id="GO:0038023">
    <property type="term" value="F:signaling receptor activity"/>
    <property type="evidence" value="ECO:0007669"/>
    <property type="project" value="TreeGrafter"/>
</dbReference>
<dbReference type="GeneTree" id="ENSGT00940000166327"/>
<name>A0A3B3D1D4_ORYME</name>
<dbReference type="SMART" id="SM00208">
    <property type="entry name" value="TNFR"/>
    <property type="match status" value="3"/>
</dbReference>
<dbReference type="InterPro" id="IPR001368">
    <property type="entry name" value="TNFR/NGFR_Cys_rich_reg"/>
</dbReference>
<feature type="chain" id="PRO_5017184253" evidence="3">
    <location>
        <begin position="20"/>
        <end position="280"/>
    </location>
</feature>
<keyword evidence="2" id="KW-1133">Transmembrane helix</keyword>
<dbReference type="Ensembl" id="ENSOMET00000011678.1">
    <property type="protein sequence ID" value="ENSOMEP00000023651.1"/>
    <property type="gene ID" value="ENSOMEG00000003865.1"/>
</dbReference>
<evidence type="ECO:0000256" key="3">
    <source>
        <dbReference type="SAM" id="SignalP"/>
    </source>
</evidence>
<feature type="disulfide bond" evidence="1">
    <location>
        <begin position="78"/>
        <end position="91"/>
    </location>
</feature>
<evidence type="ECO:0000256" key="1">
    <source>
        <dbReference type="PROSITE-ProRule" id="PRU00206"/>
    </source>
</evidence>
<feature type="signal peptide" evidence="3">
    <location>
        <begin position="1"/>
        <end position="19"/>
    </location>
</feature>
<dbReference type="PANTHER" id="PTHR47139:SF4">
    <property type="entry name" value="TUMOR NECROSIS FACTOR RECEPTOR SUPERFAMILY MEMBER 9 ISOFORM X1-RELATED"/>
    <property type="match status" value="1"/>
</dbReference>
<dbReference type="CDD" id="cd13424">
    <property type="entry name" value="TNFRSF9_teleost"/>
    <property type="match status" value="1"/>
</dbReference>
<dbReference type="OrthoDB" id="9423210at2759"/>
<dbReference type="GO" id="GO:0042127">
    <property type="term" value="P:regulation of cell population proliferation"/>
    <property type="evidence" value="ECO:0007669"/>
    <property type="project" value="TreeGrafter"/>
</dbReference>
<feature type="disulfide bond" evidence="1">
    <location>
        <begin position="81"/>
        <end position="99"/>
    </location>
</feature>
<dbReference type="Gene3D" id="2.10.50.10">
    <property type="entry name" value="Tumor Necrosis Factor Receptor, subunit A, domain 2"/>
    <property type="match status" value="2"/>
</dbReference>
<organism evidence="5 6">
    <name type="scientific">Oryzias melastigma</name>
    <name type="common">Marine medaka</name>
    <dbReference type="NCBI Taxonomy" id="30732"/>
    <lineage>
        <taxon>Eukaryota</taxon>
        <taxon>Metazoa</taxon>
        <taxon>Chordata</taxon>
        <taxon>Craniata</taxon>
        <taxon>Vertebrata</taxon>
        <taxon>Euteleostomi</taxon>
        <taxon>Actinopterygii</taxon>
        <taxon>Neopterygii</taxon>
        <taxon>Teleostei</taxon>
        <taxon>Neoteleostei</taxon>
        <taxon>Acanthomorphata</taxon>
        <taxon>Ovalentaria</taxon>
        <taxon>Atherinomorphae</taxon>
        <taxon>Beloniformes</taxon>
        <taxon>Adrianichthyidae</taxon>
        <taxon>Oryziinae</taxon>
        <taxon>Oryzias</taxon>
    </lineage>
</organism>
<keyword evidence="6" id="KW-1185">Reference proteome</keyword>
<evidence type="ECO:0000313" key="5">
    <source>
        <dbReference type="Ensembl" id="ENSOMEP00000023651.1"/>
    </source>
</evidence>
<dbReference type="OMA" id="VCCDECH"/>
<dbReference type="PaxDb" id="30732-ENSOMEP00000023651"/>
<dbReference type="Proteomes" id="UP000261560">
    <property type="component" value="Unplaced"/>
</dbReference>
<keyword evidence="2" id="KW-0472">Membrane</keyword>
<dbReference type="PROSITE" id="PS00652">
    <property type="entry name" value="TNFR_NGFR_1"/>
    <property type="match status" value="1"/>
</dbReference>
<sequence>MAVLLRLMTLALLCLGSLGDIKVGCKMWKQRGNEICCDGCHPGNRLLEMCGQRPSDLCKPCEPGTFTVNPLKWRCERCSDCVGAQVHVKNCTAIADTVCGCKEGLRCANDKCSYCVEKCQKGFEPLSNGSCRPCPEGTFSDQIDMKCKPWSTKCPKPDQVTVVKGNASSDIQCVSKQQPIGIDTTTPGVEKVIPRPPESSWPLFSVLIMGAILITFFIAFFIAIAFKIQKAGKKMKKQITKSPVIRTPTDEPRTLIAIECSFHEAQQEQGSSSTESLISK</sequence>
<dbReference type="CTD" id="678622"/>
<dbReference type="STRING" id="30732.ENSOMEP00000023651"/>
<keyword evidence="3" id="KW-0732">Signal</keyword>
<dbReference type="SUPFAM" id="SSF57586">
    <property type="entry name" value="TNF receptor-like"/>
    <property type="match status" value="2"/>
</dbReference>
<dbReference type="PANTHER" id="PTHR47139">
    <property type="entry name" value="TUMOR NECROSIS FACTOR RECEPTOR SUPERFAMILY MEMBER 9"/>
    <property type="match status" value="1"/>
</dbReference>
<dbReference type="KEGG" id="oml:112159220"/>
<dbReference type="GeneID" id="112159220"/>
<protein>
    <submittedName>
        <fullName evidence="5">Tumor necrosis factor receptor superfamily, member 9a</fullName>
    </submittedName>
</protein>
<evidence type="ECO:0000259" key="4">
    <source>
        <dbReference type="PROSITE" id="PS50050"/>
    </source>
</evidence>
<proteinExistence type="predicted"/>
<comment type="caution">
    <text evidence="1">Lacks conserved residue(s) required for the propagation of feature annotation.</text>
</comment>
<dbReference type="InterPro" id="IPR034057">
    <property type="entry name" value="TNFRSF9_N_teleost"/>
</dbReference>
<keyword evidence="2" id="KW-0812">Transmembrane</keyword>
<keyword evidence="1" id="KW-1015">Disulfide bond</keyword>
<feature type="transmembrane region" description="Helical" evidence="2">
    <location>
        <begin position="201"/>
        <end position="226"/>
    </location>
</feature>
<accession>A0A3B3D1D4</accession>
<dbReference type="SMART" id="SM01411">
    <property type="entry name" value="Ephrin_rec_like"/>
    <property type="match status" value="1"/>
</dbReference>
<dbReference type="AlphaFoldDB" id="A0A3B3D1D4"/>
<feature type="domain" description="TNFR-Cys" evidence="4">
    <location>
        <begin position="60"/>
        <end position="99"/>
    </location>
</feature>
<dbReference type="Pfam" id="PF00020">
    <property type="entry name" value="TNFR_c6"/>
    <property type="match status" value="2"/>
</dbReference>
<dbReference type="RefSeq" id="XP_024148918.1">
    <property type="nucleotide sequence ID" value="XM_024293150.2"/>
</dbReference>
<evidence type="ECO:0000256" key="2">
    <source>
        <dbReference type="SAM" id="Phobius"/>
    </source>
</evidence>
<reference evidence="5" key="2">
    <citation type="submission" date="2025-09" db="UniProtKB">
        <authorList>
            <consortium name="Ensembl"/>
        </authorList>
    </citation>
    <scope>IDENTIFICATION</scope>
</reference>
<reference evidence="5" key="1">
    <citation type="submission" date="2025-08" db="UniProtKB">
        <authorList>
            <consortium name="Ensembl"/>
        </authorList>
    </citation>
    <scope>IDENTIFICATION</scope>
</reference>
<feature type="repeat" description="TNFR-Cys" evidence="1">
    <location>
        <begin position="60"/>
        <end position="99"/>
    </location>
</feature>
<dbReference type="PROSITE" id="PS50050">
    <property type="entry name" value="TNFR_NGFR_2"/>
    <property type="match status" value="1"/>
</dbReference>
<evidence type="ECO:0000313" key="6">
    <source>
        <dbReference type="Proteomes" id="UP000261560"/>
    </source>
</evidence>